<dbReference type="GO" id="GO:0005886">
    <property type="term" value="C:plasma membrane"/>
    <property type="evidence" value="ECO:0007669"/>
    <property type="project" value="InterPro"/>
</dbReference>
<feature type="domain" description="Translocation and assembly module TamB C-terminal" evidence="5">
    <location>
        <begin position="632"/>
        <end position="1031"/>
    </location>
</feature>
<evidence type="ECO:0000256" key="2">
    <source>
        <dbReference type="ARBA" id="ARBA00022692"/>
    </source>
</evidence>
<comment type="subcellular location">
    <subcellularLocation>
        <location evidence="1">Membrane</location>
        <topology evidence="1">Single-pass membrane protein</topology>
    </subcellularLocation>
</comment>
<keyword evidence="3" id="KW-1133">Transmembrane helix</keyword>
<sequence length="1066" mass="118487">MLGQNLDFLTTLASSAKGRFAIPANMTFITRAELRGDRLTALLRAKDGESSLSLTGSYHTVTEAYSAQLMAEGVQVKHFLPRDSIYSLSARAEASGKGIDFMSPKAVARFDFHLQELVYSRFHIADVALKGALKNTLLTTNLTSNNELVKLTADAGYHFRRSYTDASLLLNVEEINWYKLGYFPRPMKKPFAFQLEGQTRKDSVRMTLQSGDLKLNFRSRTTLEKLMKQSALFSEVLMKQVNNKRLDHAALRKVLPSAGLRLTAGPDNPFSRYLAMKDITYNQVNVLFGTTPARGINGRATVSGLSVDSTRLDTVFLNIRQDTTRLNIRGGVINMPGNPQFVFKAFLTGEIRNEDAELMVEYLNEKGETGVLLGVNARPRDRGILLKFIPEEPIVAFRKFRFNEDNGVYLRHDKHVLANVEMLDKDGMGVRIHSLPDTTFLQNMDIELRRIRLAEISEALPYLPQFAGVLSAEAHLVQTATSLQISTESVIDELVYEHQRVGDVGLGATWLPGRDGMHYVNSYLTHEGKEVMTLNGNYFSRNDSLDVESALEHFPLQIANVFIPDQVVTLSGDLDGNLQLRGSTSKPLANGELMLDSVSVYASQAGARYWFDNRPVKIENSRMLFNQFSIYTTSKNPFAVNGLVDFRNLSRPTADLTLKASNYTLLDAPRTKESLVYGKVFVDMNTTVRGPLDALVMRGNMNVLGNTDVTYVLKDSPLTVQDRLGDLVTFTSFADTLSQKKQDERVVSLGGLDMLMTVHIDPAVRLKADLSPDRNSRVELEGGGDLSLQYSPRGDLRLSGRYTLSGGILKYALPVIPLKEFEINDGSYVEWSGNPMDPSLNFKATERVRASVSQEGGSPRMVNFDVSVGVKNRMENLELLFNLEAPEDMSVQNELAAMSVEERSKQAIALLATGVYMAGAGNKSGGLDMGAALNSVLQKQIANVAGSALKTVNISFGMENYDGADAGGKRTDYNFRYAQRFFNNRVQVVIGGTISTGNETQQDESFIDNVSLEYRLDNSGTRYVRLFHNKDNESILEGEITETGVGIVLRKKMSRLSELFIFKRKK</sequence>
<dbReference type="STRING" id="1121097.GCA_000428125_02953"/>
<dbReference type="Proteomes" id="UP000027601">
    <property type="component" value="Unassembled WGS sequence"/>
</dbReference>
<dbReference type="InterPro" id="IPR007452">
    <property type="entry name" value="TamB_C"/>
</dbReference>
<evidence type="ECO:0000256" key="1">
    <source>
        <dbReference type="ARBA" id="ARBA00004167"/>
    </source>
</evidence>
<gene>
    <name evidence="6" type="ORF">JCM15093_2955</name>
</gene>
<evidence type="ECO:0000256" key="3">
    <source>
        <dbReference type="ARBA" id="ARBA00022989"/>
    </source>
</evidence>
<evidence type="ECO:0000313" key="7">
    <source>
        <dbReference type="Proteomes" id="UP000027601"/>
    </source>
</evidence>
<name>A0A069D5J2_9BACE</name>
<proteinExistence type="predicted"/>
<dbReference type="PANTHER" id="PTHR36985">
    <property type="entry name" value="TRANSLOCATION AND ASSEMBLY MODULE SUBUNIT TAMB"/>
    <property type="match status" value="1"/>
</dbReference>
<comment type="caution">
    <text evidence="6">The sequence shown here is derived from an EMBL/GenBank/DDBJ whole genome shotgun (WGS) entry which is preliminary data.</text>
</comment>
<keyword evidence="4" id="KW-0472">Membrane</keyword>
<keyword evidence="2" id="KW-0812">Transmembrane</keyword>
<accession>A0A069D5J2</accession>
<protein>
    <recommendedName>
        <fullName evidence="5">Translocation and assembly module TamB C-terminal domain-containing protein</fullName>
    </recommendedName>
</protein>
<dbReference type="EMBL" id="BAJS01000026">
    <property type="protein sequence ID" value="GAK37687.1"/>
    <property type="molecule type" value="Genomic_DNA"/>
</dbReference>
<dbReference type="eggNOG" id="COG2911">
    <property type="taxonomic scope" value="Bacteria"/>
</dbReference>
<reference evidence="6 7" key="1">
    <citation type="journal article" date="2015" name="Microbes Environ.">
        <title>Distribution and evolution of nitrogen fixation genes in the phylum bacteroidetes.</title>
        <authorList>
            <person name="Inoue J."/>
            <person name="Oshima K."/>
            <person name="Suda W."/>
            <person name="Sakamoto M."/>
            <person name="Iino T."/>
            <person name="Noda S."/>
            <person name="Hongoh Y."/>
            <person name="Hattori M."/>
            <person name="Ohkuma M."/>
        </authorList>
    </citation>
    <scope>NUCLEOTIDE SEQUENCE [LARGE SCALE GENOMIC DNA]</scope>
    <source>
        <strain evidence="6 7">JCM 15093</strain>
    </source>
</reference>
<dbReference type="AlphaFoldDB" id="A0A069D5J2"/>
<keyword evidence="7" id="KW-1185">Reference proteome</keyword>
<evidence type="ECO:0000259" key="5">
    <source>
        <dbReference type="Pfam" id="PF04357"/>
    </source>
</evidence>
<dbReference type="Pfam" id="PF04357">
    <property type="entry name" value="TamB"/>
    <property type="match status" value="1"/>
</dbReference>
<dbReference type="GO" id="GO:0009306">
    <property type="term" value="P:protein secretion"/>
    <property type="evidence" value="ECO:0007669"/>
    <property type="project" value="InterPro"/>
</dbReference>
<evidence type="ECO:0000313" key="6">
    <source>
        <dbReference type="EMBL" id="GAK37687.1"/>
    </source>
</evidence>
<organism evidence="6 7">
    <name type="scientific">Bacteroides graminisolvens DSM 19988 = JCM 15093</name>
    <dbReference type="NCBI Taxonomy" id="1121097"/>
    <lineage>
        <taxon>Bacteria</taxon>
        <taxon>Pseudomonadati</taxon>
        <taxon>Bacteroidota</taxon>
        <taxon>Bacteroidia</taxon>
        <taxon>Bacteroidales</taxon>
        <taxon>Bacteroidaceae</taxon>
        <taxon>Bacteroides</taxon>
    </lineage>
</organism>
<dbReference type="PANTHER" id="PTHR36985:SF1">
    <property type="entry name" value="TRANSLOCATION AND ASSEMBLY MODULE SUBUNIT TAMB"/>
    <property type="match status" value="1"/>
</dbReference>
<evidence type="ECO:0000256" key="4">
    <source>
        <dbReference type="ARBA" id="ARBA00023136"/>
    </source>
</evidence>